<feature type="compositionally biased region" description="Polar residues" evidence="1">
    <location>
        <begin position="215"/>
        <end position="224"/>
    </location>
</feature>
<reference evidence="4 5" key="3">
    <citation type="submission" date="2025-05" db="UniProtKB">
        <authorList>
            <consortium name="RefSeq"/>
        </authorList>
    </citation>
    <scope>IDENTIFICATION</scope>
    <source>
        <tissue evidence="4 5">Leaf</tissue>
    </source>
</reference>
<dbReference type="InterPro" id="IPR001005">
    <property type="entry name" value="SANT/Myb"/>
</dbReference>
<dbReference type="GeneID" id="104735596"/>
<evidence type="ECO:0000313" key="4">
    <source>
        <dbReference type="RefSeq" id="XP_010473919.1"/>
    </source>
</evidence>
<gene>
    <name evidence="5" type="primary">LOC104721680</name>
    <name evidence="6" type="synonym">LOC104735596</name>
    <name evidence="4" type="synonym">LOC104753354</name>
    <name evidence="7" type="synonym">LOC104778421</name>
</gene>
<dbReference type="PANTHER" id="PTHR45023">
    <property type="match status" value="1"/>
</dbReference>
<dbReference type="RefSeq" id="XP_019097606.1">
    <property type="nucleotide sequence ID" value="XM_019242061.1"/>
</dbReference>
<protein>
    <submittedName>
        <fullName evidence="4 5">Glutathione S-transferase T3-like</fullName>
    </submittedName>
</protein>
<dbReference type="PROSITE" id="PS50090">
    <property type="entry name" value="MYB_LIKE"/>
    <property type="match status" value="1"/>
</dbReference>
<sequence>MDSYGSMNPYTNSPGFMDLLHSQGETHSLDSNPYDNVSPSIEVGASQVPIVSSQYAGASSQGEMTQPERRSRITWTPADDVLLISAWLNTSKDPVISNQQKRGTFWSRIAKYYAVSLKAAGRPHRAASHCKQRWGKINDIVCKFVGCYEAATKQKSSGQNEDDVLKLAYEIYFNDHKVKFTLEHAWRELRYDQKWCASSSTKPAGTPKRRKCQDGSAQSSSSMPQDHGADECMTRPPGVKASKGKSKKNVESTVEGEGKAFLEFQVSKVQRMLELKQQDYALKEKDFALKEKHSKHVMLENLLTKKEQLSEAEVALKDKLINDMLSRNSV</sequence>
<evidence type="ECO:0000313" key="7">
    <source>
        <dbReference type="RefSeq" id="XP_019097606.1"/>
    </source>
</evidence>
<feature type="domain" description="Myb-like" evidence="2">
    <location>
        <begin position="67"/>
        <end position="138"/>
    </location>
</feature>
<feature type="region of interest" description="Disordered" evidence="1">
    <location>
        <begin position="199"/>
        <end position="252"/>
    </location>
</feature>
<accession>A0ABM1QKY8</accession>
<proteinExistence type="predicted"/>
<evidence type="ECO:0000313" key="3">
    <source>
        <dbReference type="Proteomes" id="UP000694864"/>
    </source>
</evidence>
<dbReference type="PANTHER" id="PTHR45023:SF4">
    <property type="entry name" value="GLYCINE-RICH PROTEIN-RELATED"/>
    <property type="match status" value="1"/>
</dbReference>
<reference evidence="3" key="2">
    <citation type="journal article" date="2014" name="Nat. Commun.">
        <title>The emerging biofuel crop Camelina sativa retains a highly undifferentiated hexaploid genome structure.</title>
        <authorList>
            <person name="Kagale S."/>
            <person name="Koh C."/>
            <person name="Nixon J."/>
            <person name="Bollina V."/>
            <person name="Clarke W.E."/>
            <person name="Tuteja R."/>
            <person name="Spillane C."/>
            <person name="Robinson S.J."/>
            <person name="Links M.G."/>
            <person name="Clarke C."/>
            <person name="Higgins E.E."/>
            <person name="Huebert T."/>
            <person name="Sharpe A.G."/>
            <person name="Parkin I.A."/>
        </authorList>
    </citation>
    <scope>NUCLEOTIDE SEQUENCE [LARGE SCALE GENOMIC DNA]</scope>
    <source>
        <strain evidence="3">r\DH55</strain>
    </source>
</reference>
<dbReference type="Proteomes" id="UP000694864">
    <property type="component" value="Chromosome 1"/>
</dbReference>
<organism evidence="3 5">
    <name type="scientific">Camelina sativa</name>
    <name type="common">False flax</name>
    <name type="synonym">Myagrum sativum</name>
    <dbReference type="NCBI Taxonomy" id="90675"/>
    <lineage>
        <taxon>Eukaryota</taxon>
        <taxon>Viridiplantae</taxon>
        <taxon>Streptophyta</taxon>
        <taxon>Embryophyta</taxon>
        <taxon>Tracheophyta</taxon>
        <taxon>Spermatophyta</taxon>
        <taxon>Magnoliopsida</taxon>
        <taxon>eudicotyledons</taxon>
        <taxon>Gunneridae</taxon>
        <taxon>Pentapetalae</taxon>
        <taxon>rosids</taxon>
        <taxon>malvids</taxon>
        <taxon>Brassicales</taxon>
        <taxon>Brassicaceae</taxon>
        <taxon>Camelineae</taxon>
        <taxon>Camelina</taxon>
    </lineage>
</organism>
<keyword evidence="3" id="KW-1185">Reference proteome</keyword>
<dbReference type="RefSeq" id="XP_010473919.1">
    <property type="nucleotide sequence ID" value="XM_010475617.2"/>
</dbReference>
<evidence type="ECO:0000256" key="1">
    <source>
        <dbReference type="SAM" id="MobiDB-lite"/>
    </source>
</evidence>
<feature type="region of interest" description="Disordered" evidence="1">
    <location>
        <begin position="15"/>
        <end position="38"/>
    </location>
</feature>
<evidence type="ECO:0000313" key="6">
    <source>
        <dbReference type="RefSeq" id="XP_019094134.1"/>
    </source>
</evidence>
<evidence type="ECO:0000259" key="2">
    <source>
        <dbReference type="PROSITE" id="PS50090"/>
    </source>
</evidence>
<dbReference type="GeneID" id="104721680"/>
<dbReference type="Proteomes" id="UP000694864">
    <property type="component" value="Chromosome 3"/>
</dbReference>
<name>A0ABM1QKY8_CAMSA</name>
<evidence type="ECO:0000313" key="5">
    <source>
        <dbReference type="RefSeq" id="XP_019087426.1"/>
    </source>
</evidence>
<dbReference type="Proteomes" id="UP000694864">
    <property type="component" value="Chromosome 2"/>
</dbReference>
<dbReference type="RefSeq" id="XP_019094134.1">
    <property type="nucleotide sequence ID" value="XM_019238589.1"/>
</dbReference>
<dbReference type="RefSeq" id="XP_019087426.1">
    <property type="nucleotide sequence ID" value="XM_019231881.1"/>
</dbReference>
<dbReference type="Proteomes" id="UP000694864">
    <property type="component" value="Chromosome 16"/>
</dbReference>
<feature type="compositionally biased region" description="Polar residues" evidence="1">
    <location>
        <begin position="23"/>
        <end position="38"/>
    </location>
</feature>
<reference evidence="3" key="1">
    <citation type="journal article" date="1997" name="Nucleic Acids Res.">
        <title>tRNAscan-SE: a program for improved detection of transfer RNA genes in genomic sequence.</title>
        <authorList>
            <person name="Lowe T.M."/>
            <person name="Eddy S.R."/>
        </authorList>
    </citation>
    <scope>NUCLEOTIDE SEQUENCE [LARGE SCALE GENOMIC DNA]</scope>
    <source>
        <strain evidence="3">r\DH55</strain>
    </source>
</reference>
<dbReference type="GeneID" id="104778421"/>
<dbReference type="GeneID" id="104753354"/>